<proteinExistence type="predicted"/>
<evidence type="ECO:0000313" key="3">
    <source>
        <dbReference type="Proteomes" id="UP000500938"/>
    </source>
</evidence>
<evidence type="ECO:0000259" key="1">
    <source>
        <dbReference type="Pfam" id="PF14534"/>
    </source>
</evidence>
<accession>A0A6M4IPB4</accession>
<dbReference type="AlphaFoldDB" id="A0A6M4IPB4"/>
<reference evidence="2 3" key="1">
    <citation type="submission" date="2020-05" db="EMBL/GenBank/DDBJ databases">
        <title>Complete genome sequence of Gemmatimonas greenlandica TET16.</title>
        <authorList>
            <person name="Zeng Y."/>
        </authorList>
    </citation>
    <scope>NUCLEOTIDE SEQUENCE [LARGE SCALE GENOMIC DNA]</scope>
    <source>
        <strain evidence="2 3">TET16</strain>
    </source>
</reference>
<dbReference type="Proteomes" id="UP000500938">
    <property type="component" value="Chromosome"/>
</dbReference>
<dbReference type="EMBL" id="CP053085">
    <property type="protein sequence ID" value="QJR35788.1"/>
    <property type="molecule type" value="Genomic_DNA"/>
</dbReference>
<dbReference type="RefSeq" id="WP_171225218.1">
    <property type="nucleotide sequence ID" value="NZ_CP053085.1"/>
</dbReference>
<organism evidence="2 3">
    <name type="scientific">Gemmatimonas groenlandica</name>
    <dbReference type="NCBI Taxonomy" id="2732249"/>
    <lineage>
        <taxon>Bacteria</taxon>
        <taxon>Pseudomonadati</taxon>
        <taxon>Gemmatimonadota</taxon>
        <taxon>Gemmatimonadia</taxon>
        <taxon>Gemmatimonadales</taxon>
        <taxon>Gemmatimonadaceae</taxon>
        <taxon>Gemmatimonas</taxon>
    </lineage>
</organism>
<dbReference type="SUPFAM" id="SSF54427">
    <property type="entry name" value="NTF2-like"/>
    <property type="match status" value="1"/>
</dbReference>
<gene>
    <name evidence="2" type="ORF">HKW67_09815</name>
</gene>
<dbReference type="Gene3D" id="3.10.450.50">
    <property type="match status" value="1"/>
</dbReference>
<keyword evidence="3" id="KW-1185">Reference proteome</keyword>
<dbReference type="KEGG" id="ggr:HKW67_09815"/>
<protein>
    <submittedName>
        <fullName evidence="2">Nuclear transport factor 2 family protein</fullName>
    </submittedName>
</protein>
<dbReference type="InterPro" id="IPR027843">
    <property type="entry name" value="DUF4440"/>
</dbReference>
<feature type="domain" description="DUF4440" evidence="1">
    <location>
        <begin position="6"/>
        <end position="113"/>
    </location>
</feature>
<dbReference type="Pfam" id="PF14534">
    <property type="entry name" value="DUF4440"/>
    <property type="match status" value="1"/>
</dbReference>
<name>A0A6M4IPB4_9BACT</name>
<sequence>MHQALVEQLEAALRQAQLDGDVDALDRLIDEALLFVGPDGALASKADDLALHRSGAVRFTSHEPLDLQWRLVAPDVVVVALHARLAVLVNGQPFAGEYRYTRVWACHDEQWRVVAGHVSAA</sequence>
<evidence type="ECO:0000313" key="2">
    <source>
        <dbReference type="EMBL" id="QJR35788.1"/>
    </source>
</evidence>
<dbReference type="InterPro" id="IPR032710">
    <property type="entry name" value="NTF2-like_dom_sf"/>
</dbReference>